<keyword evidence="2" id="KW-1185">Reference proteome</keyword>
<dbReference type="Proteomes" id="UP001172386">
    <property type="component" value="Unassembled WGS sequence"/>
</dbReference>
<protein>
    <submittedName>
        <fullName evidence="1">Uncharacterized protein</fullName>
    </submittedName>
</protein>
<proteinExistence type="predicted"/>
<comment type="caution">
    <text evidence="1">The sequence shown here is derived from an EMBL/GenBank/DDBJ whole genome shotgun (WGS) entry which is preliminary data.</text>
</comment>
<reference evidence="1" key="1">
    <citation type="submission" date="2022-10" db="EMBL/GenBank/DDBJ databases">
        <title>Culturing micro-colonial fungi from biological soil crusts in the Mojave desert and describing Neophaeococcomyces mojavensis, and introducing the new genera and species Taxawa tesnikishii.</title>
        <authorList>
            <person name="Kurbessoian T."/>
            <person name="Stajich J.E."/>
        </authorList>
    </citation>
    <scope>NUCLEOTIDE SEQUENCE</scope>
    <source>
        <strain evidence="1">JES_112</strain>
    </source>
</reference>
<dbReference type="EMBL" id="JAPDRQ010000001">
    <property type="protein sequence ID" value="KAJ9664693.1"/>
    <property type="molecule type" value="Genomic_DNA"/>
</dbReference>
<sequence>MTSQASSQEAPYLDIARRKQASRLKALHTPSTISVTVPSHLLPNDPPTPSSGPQPVHHIPGRLLSATDNEITSLPLPSLLHRLRTGDLTAETVCSAYVRRASIAQQLTNCLTEPLFIRALEQARKLDESFAKEGGKTVGPLHGLPVSVKDGFNVAGYDSSLGLASLCFKPTMTNAPLVELLESLGCVIIAKTNIPQTLSSLDSVNNVFGRTYNPFNRLLTAGGSSGGEGVLVAMSGSAIGFGTDIGGSIRVPAMCNGVFGYKPSVGRMPYGGQQLTSVQGLSRTSVQAVAGPIARSMLDVELVMREIVPRASLFAEDCIPAPRFLSVGAGPRGSNSRHRYGGMKLRGSGAHGEFVIGILRSDGNCQLLPPIANVINEVAAALRQHSQRYNVRVVDLPTPKAWTRSQSVMSKLMSVDGGATMSAMIKETGEPLVPWMETRFKHGGKPQPLTRVAEIQAQREQLEREMIRDVWGVKTDEHGRKTRGVDAIICPLAPHPVPEIERYNAVGYTSSWVLFDYPAGTVPIRDVKESDLELGQELGSDLKVLSSWDERSRELWDEKKTDRKVYLGSKLSVQCVTARLEDEKLINVMKLVSEVVQGRGRAFRGAKM</sequence>
<name>A0ACC3AKX1_9EURO</name>
<organism evidence="1 2">
    <name type="scientific">Neophaeococcomyces mojaviensis</name>
    <dbReference type="NCBI Taxonomy" id="3383035"/>
    <lineage>
        <taxon>Eukaryota</taxon>
        <taxon>Fungi</taxon>
        <taxon>Dikarya</taxon>
        <taxon>Ascomycota</taxon>
        <taxon>Pezizomycotina</taxon>
        <taxon>Eurotiomycetes</taxon>
        <taxon>Chaetothyriomycetidae</taxon>
        <taxon>Chaetothyriales</taxon>
        <taxon>Chaetothyriales incertae sedis</taxon>
        <taxon>Neophaeococcomyces</taxon>
    </lineage>
</organism>
<evidence type="ECO:0000313" key="2">
    <source>
        <dbReference type="Proteomes" id="UP001172386"/>
    </source>
</evidence>
<gene>
    <name evidence="1" type="ORF">H2198_000039</name>
</gene>
<accession>A0ACC3AKX1</accession>
<evidence type="ECO:0000313" key="1">
    <source>
        <dbReference type="EMBL" id="KAJ9664693.1"/>
    </source>
</evidence>